<name>X1GBB3_9ZZZZ</name>
<dbReference type="AlphaFoldDB" id="X1GBB3"/>
<proteinExistence type="predicted"/>
<gene>
    <name evidence="1" type="ORF">S03H2_34374</name>
</gene>
<reference evidence="1" key="1">
    <citation type="journal article" date="2014" name="Front. Microbiol.">
        <title>High frequency of phylogenetically diverse reductive dehalogenase-homologous genes in deep subseafloor sedimentary metagenomes.</title>
        <authorList>
            <person name="Kawai M."/>
            <person name="Futagami T."/>
            <person name="Toyoda A."/>
            <person name="Takaki Y."/>
            <person name="Nishi S."/>
            <person name="Hori S."/>
            <person name="Arai W."/>
            <person name="Tsubouchi T."/>
            <person name="Morono Y."/>
            <person name="Uchiyama I."/>
            <person name="Ito T."/>
            <person name="Fujiyama A."/>
            <person name="Inagaki F."/>
            <person name="Takami H."/>
        </authorList>
    </citation>
    <scope>NUCLEOTIDE SEQUENCE</scope>
    <source>
        <strain evidence="1">Expedition CK06-06</strain>
    </source>
</reference>
<sequence>TTRANLARVMGRHLDHRPTSLFRFAGQQSKKHSP</sequence>
<protein>
    <submittedName>
        <fullName evidence="1">Uncharacterized protein</fullName>
    </submittedName>
</protein>
<organism evidence="1">
    <name type="scientific">marine sediment metagenome</name>
    <dbReference type="NCBI Taxonomy" id="412755"/>
    <lineage>
        <taxon>unclassified sequences</taxon>
        <taxon>metagenomes</taxon>
        <taxon>ecological metagenomes</taxon>
    </lineage>
</organism>
<accession>X1GBB3</accession>
<evidence type="ECO:0000313" key="1">
    <source>
        <dbReference type="EMBL" id="GAH55201.1"/>
    </source>
</evidence>
<comment type="caution">
    <text evidence="1">The sequence shown here is derived from an EMBL/GenBank/DDBJ whole genome shotgun (WGS) entry which is preliminary data.</text>
</comment>
<dbReference type="EMBL" id="BARU01020968">
    <property type="protein sequence ID" value="GAH55201.1"/>
    <property type="molecule type" value="Genomic_DNA"/>
</dbReference>
<feature type="non-terminal residue" evidence="1">
    <location>
        <position position="1"/>
    </location>
</feature>